<evidence type="ECO:0000256" key="2">
    <source>
        <dbReference type="SAM" id="Phobius"/>
    </source>
</evidence>
<sequence>MKPAMETAAEENTEQSQERKVNSRAEMGIGRYHWMYPGSKNHQYRPVPTLGDRASPLSSPGKYSLGVNSHATSTVLFNMICTGSCSLLIFSVLLDALICSQGHGWNWPFTDFF</sequence>
<feature type="region of interest" description="Disordered" evidence="1">
    <location>
        <begin position="1"/>
        <end position="22"/>
    </location>
</feature>
<proteinExistence type="predicted"/>
<keyword evidence="2" id="KW-0472">Membrane</keyword>
<organism evidence="3 4">
    <name type="scientific">Sus scrofa</name>
    <name type="common">Pig</name>
    <dbReference type="NCBI Taxonomy" id="9823"/>
    <lineage>
        <taxon>Eukaryota</taxon>
        <taxon>Metazoa</taxon>
        <taxon>Chordata</taxon>
        <taxon>Craniata</taxon>
        <taxon>Vertebrata</taxon>
        <taxon>Euteleostomi</taxon>
        <taxon>Mammalia</taxon>
        <taxon>Eutheria</taxon>
        <taxon>Laurasiatheria</taxon>
        <taxon>Artiodactyla</taxon>
        <taxon>Suina</taxon>
        <taxon>Suidae</taxon>
        <taxon>Sus</taxon>
    </lineage>
</organism>
<evidence type="ECO:0000313" key="4">
    <source>
        <dbReference type="Proteomes" id="UP000694722"/>
    </source>
</evidence>
<evidence type="ECO:0000313" key="3">
    <source>
        <dbReference type="Ensembl" id="ENSSSCP00040000265.1"/>
    </source>
</evidence>
<evidence type="ECO:0000256" key="1">
    <source>
        <dbReference type="SAM" id="MobiDB-lite"/>
    </source>
</evidence>
<keyword evidence="2" id="KW-0812">Transmembrane</keyword>
<dbReference type="Ensembl" id="ENSSSCT00040001098.1">
    <property type="protein sequence ID" value="ENSSSCP00040000265.1"/>
    <property type="gene ID" value="ENSSSCG00040000946.1"/>
</dbReference>
<keyword evidence="2" id="KW-1133">Transmembrane helix</keyword>
<accession>A0A8D1BI15</accession>
<feature type="transmembrane region" description="Helical" evidence="2">
    <location>
        <begin position="75"/>
        <end position="98"/>
    </location>
</feature>
<reference evidence="3" key="1">
    <citation type="submission" date="2025-08" db="UniProtKB">
        <authorList>
            <consortium name="Ensembl"/>
        </authorList>
    </citation>
    <scope>IDENTIFICATION</scope>
</reference>
<name>A0A8D1BI15_PIG</name>
<protein>
    <submittedName>
        <fullName evidence="3">Uncharacterized protein</fullName>
    </submittedName>
</protein>
<dbReference type="Proteomes" id="UP000694722">
    <property type="component" value="Unplaced"/>
</dbReference>
<dbReference type="AlphaFoldDB" id="A0A8D1BI15"/>